<protein>
    <submittedName>
        <fullName evidence="2">Uncharacterized protein</fullName>
    </submittedName>
</protein>
<evidence type="ECO:0000313" key="3">
    <source>
        <dbReference type="Proteomes" id="UP000231960"/>
    </source>
</evidence>
<organism evidence="2 3">
    <name type="scientific">Avrilella dinanensis</name>
    <dbReference type="NCBI Taxonomy" id="2008672"/>
    <lineage>
        <taxon>Bacteria</taxon>
        <taxon>Pseudomonadati</taxon>
        <taxon>Bacteroidota</taxon>
        <taxon>Flavobacteriia</taxon>
        <taxon>Flavobacteriales</taxon>
        <taxon>Flavobacteriaceae</taxon>
        <taxon>Avrilella</taxon>
    </lineage>
</organism>
<feature type="chain" id="PRO_5014780213" evidence="1">
    <location>
        <begin position="23"/>
        <end position="125"/>
    </location>
</feature>
<dbReference type="Proteomes" id="UP000231960">
    <property type="component" value="Unassembled WGS sequence"/>
</dbReference>
<dbReference type="OrthoDB" id="963096at2"/>
<accession>A0A2M9R3T9</accession>
<gene>
    <name evidence="2" type="ORF">CDL10_01870</name>
</gene>
<dbReference type="PROSITE" id="PS51257">
    <property type="entry name" value="PROKAR_LIPOPROTEIN"/>
    <property type="match status" value="1"/>
</dbReference>
<feature type="signal peptide" evidence="1">
    <location>
        <begin position="1"/>
        <end position="22"/>
    </location>
</feature>
<dbReference type="RefSeq" id="WP_100676961.1">
    <property type="nucleotide sequence ID" value="NZ_NIPO01000001.1"/>
</dbReference>
<name>A0A2M9R3T9_9FLAO</name>
<evidence type="ECO:0000256" key="1">
    <source>
        <dbReference type="SAM" id="SignalP"/>
    </source>
</evidence>
<reference evidence="2 3" key="1">
    <citation type="submission" date="2017-06" db="EMBL/GenBank/DDBJ databases">
        <title>Description of Avrilella dinanensis gen. nov. sp. nov.</title>
        <authorList>
            <person name="Leyer C."/>
            <person name="Sassi M."/>
            <person name="Minet J."/>
            <person name="Kayal S."/>
            <person name="Cattoir V."/>
        </authorList>
    </citation>
    <scope>NUCLEOTIDE SEQUENCE [LARGE SCALE GENOMIC DNA]</scope>
    <source>
        <strain evidence="2 3">UR159</strain>
    </source>
</reference>
<comment type="caution">
    <text evidence="2">The sequence shown here is derived from an EMBL/GenBank/DDBJ whole genome shotgun (WGS) entry which is preliminary data.</text>
</comment>
<proteinExistence type="predicted"/>
<dbReference type="EMBL" id="NIPO01000001">
    <property type="protein sequence ID" value="PJR03393.1"/>
    <property type="molecule type" value="Genomic_DNA"/>
</dbReference>
<keyword evidence="1" id="KW-0732">Signal</keyword>
<dbReference type="AlphaFoldDB" id="A0A2M9R3T9"/>
<sequence>MLKQTFITVFLIAGFLSFVSCDSDDNTTVNPYAQFQGNWSGTFSGDDEGIWRVTIDENGVATGVLESNTAFAPFDLEGQVSANGEVSAEYYDVAGQLTGTMTATTVSGNWSSGWGPMGTWSGNKE</sequence>
<evidence type="ECO:0000313" key="2">
    <source>
        <dbReference type="EMBL" id="PJR03393.1"/>
    </source>
</evidence>
<keyword evidence="3" id="KW-1185">Reference proteome</keyword>